<dbReference type="PANTHER" id="PTHR13555:SF68">
    <property type="entry name" value="ZINC FINGER PROTEIN 474"/>
    <property type="match status" value="1"/>
</dbReference>
<keyword evidence="8" id="KW-1185">Reference proteome</keyword>
<dbReference type="eggNOG" id="ENOG502QWEF">
    <property type="taxonomic scope" value="Eukaryota"/>
</dbReference>
<evidence type="ECO:0000313" key="8">
    <source>
        <dbReference type="Proteomes" id="UP000095282"/>
    </source>
</evidence>
<dbReference type="Gene3D" id="3.30.160.60">
    <property type="entry name" value="Classic Zinc Finger"/>
    <property type="match status" value="1"/>
</dbReference>
<evidence type="ECO:0000256" key="4">
    <source>
        <dbReference type="ARBA" id="ARBA00022833"/>
    </source>
</evidence>
<name>A0A1I7TZ39_9PELO</name>
<dbReference type="PANTHER" id="PTHR13555">
    <property type="entry name" value="C2H2 ZINC FINGER CGI-62-RELATED"/>
    <property type="match status" value="1"/>
</dbReference>
<evidence type="ECO:0000256" key="1">
    <source>
        <dbReference type="ARBA" id="ARBA00022723"/>
    </source>
</evidence>
<keyword evidence="3 5" id="KW-0863">Zinc-finger</keyword>
<evidence type="ECO:0000256" key="6">
    <source>
        <dbReference type="SAM" id="MobiDB-lite"/>
    </source>
</evidence>
<sequence>MVVRVMGNKQQASCSSLHRHEQQAYMKEEEDERRKEGPIHEPQCLKKWHAENEKLPKSKRRAAPVKPDAVVGDDGRIDAEATNEVLWKNSQGLMVECEHCGRKFNEDRLSVHQRSCTAENPAKSVGRSRSKSQPKR</sequence>
<evidence type="ECO:0000256" key="2">
    <source>
        <dbReference type="ARBA" id="ARBA00022737"/>
    </source>
</evidence>
<feature type="compositionally biased region" description="Basic residues" evidence="6">
    <location>
        <begin position="126"/>
        <end position="136"/>
    </location>
</feature>
<evidence type="ECO:0000259" key="7">
    <source>
        <dbReference type="PROSITE" id="PS52027"/>
    </source>
</evidence>
<feature type="domain" description="C2HC/C3H-type" evidence="7">
    <location>
        <begin position="93"/>
        <end position="122"/>
    </location>
</feature>
<dbReference type="PROSITE" id="PS52027">
    <property type="entry name" value="ZF_C2HC_C3H"/>
    <property type="match status" value="1"/>
</dbReference>
<dbReference type="InterPro" id="IPR049899">
    <property type="entry name" value="Znf_C2HC_C3H"/>
</dbReference>
<dbReference type="AlphaFoldDB" id="A0A1I7TZ39"/>
<proteinExistence type="predicted"/>
<dbReference type="GO" id="GO:0008270">
    <property type="term" value="F:zinc ion binding"/>
    <property type="evidence" value="ECO:0007669"/>
    <property type="project" value="UniProtKB-KW"/>
</dbReference>
<evidence type="ECO:0000256" key="3">
    <source>
        <dbReference type="ARBA" id="ARBA00022771"/>
    </source>
</evidence>
<evidence type="ECO:0000256" key="5">
    <source>
        <dbReference type="PROSITE-ProRule" id="PRU01371"/>
    </source>
</evidence>
<reference evidence="9" key="1">
    <citation type="submission" date="2016-11" db="UniProtKB">
        <authorList>
            <consortium name="WormBaseParasite"/>
        </authorList>
    </citation>
    <scope>IDENTIFICATION</scope>
</reference>
<protein>
    <submittedName>
        <fullName evidence="9">C2H2-type domain-containing protein</fullName>
    </submittedName>
</protein>
<organism evidence="8 9">
    <name type="scientific">Caenorhabditis tropicalis</name>
    <dbReference type="NCBI Taxonomy" id="1561998"/>
    <lineage>
        <taxon>Eukaryota</taxon>
        <taxon>Metazoa</taxon>
        <taxon>Ecdysozoa</taxon>
        <taxon>Nematoda</taxon>
        <taxon>Chromadorea</taxon>
        <taxon>Rhabditida</taxon>
        <taxon>Rhabditina</taxon>
        <taxon>Rhabditomorpha</taxon>
        <taxon>Rhabditoidea</taxon>
        <taxon>Rhabditidae</taxon>
        <taxon>Peloderinae</taxon>
        <taxon>Caenorhabditis</taxon>
    </lineage>
</organism>
<accession>A0A1I7TZ39</accession>
<evidence type="ECO:0000313" key="9">
    <source>
        <dbReference type="WBParaSite" id="Csp11.Scaffold629.g13233.t1"/>
    </source>
</evidence>
<dbReference type="WBParaSite" id="Csp11.Scaffold629.g13233.t1">
    <property type="protein sequence ID" value="Csp11.Scaffold629.g13233.t1"/>
    <property type="gene ID" value="Csp11.Scaffold629.g13233"/>
</dbReference>
<keyword evidence="1" id="KW-0479">Metal-binding</keyword>
<dbReference type="STRING" id="1561998.A0A1I7TZ39"/>
<keyword evidence="2" id="KW-0677">Repeat</keyword>
<dbReference type="InterPro" id="IPR026319">
    <property type="entry name" value="ZC2HC1A/B-like"/>
</dbReference>
<dbReference type="Proteomes" id="UP000095282">
    <property type="component" value="Unplaced"/>
</dbReference>
<feature type="region of interest" description="Disordered" evidence="6">
    <location>
        <begin position="1"/>
        <end position="74"/>
    </location>
</feature>
<dbReference type="Pfam" id="PF13913">
    <property type="entry name" value="zf-C2HC_2"/>
    <property type="match status" value="1"/>
</dbReference>
<keyword evidence="4" id="KW-0862">Zinc</keyword>
<feature type="region of interest" description="Disordered" evidence="6">
    <location>
        <begin position="110"/>
        <end position="136"/>
    </location>
</feature>